<evidence type="ECO:0008006" key="4">
    <source>
        <dbReference type="Google" id="ProtNLM"/>
    </source>
</evidence>
<dbReference type="EMBL" id="CAQQ02132830">
    <property type="status" value="NOT_ANNOTATED_CDS"/>
    <property type="molecule type" value="Genomic_DNA"/>
</dbReference>
<dbReference type="EnsemblMetazoa" id="MESCA003335-RA">
    <property type="protein sequence ID" value="MESCA003335-PA"/>
    <property type="gene ID" value="MESCA003335"/>
</dbReference>
<reference evidence="3" key="1">
    <citation type="submission" date="2013-02" db="EMBL/GenBank/DDBJ databases">
        <authorList>
            <person name="Hughes D."/>
        </authorList>
    </citation>
    <scope>NUCLEOTIDE SEQUENCE</scope>
    <source>
        <strain>Durham</strain>
        <strain evidence="3">NC isolate 2 -- Noor lab</strain>
    </source>
</reference>
<sequence length="76" mass="9031">MVVHTAEIEKTRQTLEQQKEMEKQAIEEKLKNAQQSRDDHIKKMLARLKQHEKQIEAVRQKKYSVENNSYPIPVMA</sequence>
<dbReference type="STRING" id="36166.T1GIQ0"/>
<dbReference type="AlphaFoldDB" id="T1GIQ0"/>
<keyword evidence="3" id="KW-1185">Reference proteome</keyword>
<name>T1GIQ0_MEGSC</name>
<evidence type="ECO:0000313" key="2">
    <source>
        <dbReference type="EnsemblMetazoa" id="MESCA003335-PA"/>
    </source>
</evidence>
<dbReference type="Gene3D" id="6.10.280.30">
    <property type="match status" value="1"/>
</dbReference>
<keyword evidence="1" id="KW-0175">Coiled coil</keyword>
<proteinExistence type="predicted"/>
<organism evidence="2 3">
    <name type="scientific">Megaselia scalaris</name>
    <name type="common">Humpbacked fly</name>
    <name type="synonym">Phora scalaris</name>
    <dbReference type="NCBI Taxonomy" id="36166"/>
    <lineage>
        <taxon>Eukaryota</taxon>
        <taxon>Metazoa</taxon>
        <taxon>Ecdysozoa</taxon>
        <taxon>Arthropoda</taxon>
        <taxon>Hexapoda</taxon>
        <taxon>Insecta</taxon>
        <taxon>Pterygota</taxon>
        <taxon>Neoptera</taxon>
        <taxon>Endopterygota</taxon>
        <taxon>Diptera</taxon>
        <taxon>Brachycera</taxon>
        <taxon>Muscomorpha</taxon>
        <taxon>Platypezoidea</taxon>
        <taxon>Phoridae</taxon>
        <taxon>Megaseliini</taxon>
        <taxon>Megaselia</taxon>
    </lineage>
</organism>
<dbReference type="EMBL" id="CAQQ02132831">
    <property type="status" value="NOT_ANNOTATED_CDS"/>
    <property type="molecule type" value="Genomic_DNA"/>
</dbReference>
<dbReference type="HOGENOM" id="CLU_2657310_0_0_1"/>
<reference evidence="2" key="2">
    <citation type="submission" date="2015-06" db="UniProtKB">
        <authorList>
            <consortium name="EnsemblMetazoa"/>
        </authorList>
    </citation>
    <scope>IDENTIFICATION</scope>
</reference>
<accession>T1GIQ0</accession>
<evidence type="ECO:0000256" key="1">
    <source>
        <dbReference type="SAM" id="Coils"/>
    </source>
</evidence>
<feature type="coiled-coil region" evidence="1">
    <location>
        <begin position="5"/>
        <end position="68"/>
    </location>
</feature>
<dbReference type="Proteomes" id="UP000015102">
    <property type="component" value="Unassembled WGS sequence"/>
</dbReference>
<protein>
    <recommendedName>
        <fullName evidence="4">Stathmin</fullName>
    </recommendedName>
</protein>
<evidence type="ECO:0000313" key="3">
    <source>
        <dbReference type="Proteomes" id="UP000015102"/>
    </source>
</evidence>